<dbReference type="InterPro" id="IPR012910">
    <property type="entry name" value="Plug_dom"/>
</dbReference>
<dbReference type="NCBIfam" id="TIGR04056">
    <property type="entry name" value="OMP_RagA_SusC"/>
    <property type="match status" value="1"/>
</dbReference>
<comment type="subcellular location">
    <subcellularLocation>
        <location evidence="1 11">Cell outer membrane</location>
        <topology evidence="1 11">Multi-pass membrane protein</topology>
    </subcellularLocation>
</comment>
<feature type="domain" description="TonB-dependent receptor plug" evidence="13">
    <location>
        <begin position="131"/>
        <end position="253"/>
    </location>
</feature>
<keyword evidence="3 11" id="KW-1134">Transmembrane beta strand</keyword>
<dbReference type="AlphaFoldDB" id="A0A364Y054"/>
<evidence type="ECO:0000256" key="10">
    <source>
        <dbReference type="ARBA" id="ARBA00023237"/>
    </source>
</evidence>
<dbReference type="PROSITE" id="PS52016">
    <property type="entry name" value="TONB_DEPENDENT_REC_3"/>
    <property type="match status" value="1"/>
</dbReference>
<dbReference type="PANTHER" id="PTHR32552">
    <property type="entry name" value="FERRICHROME IRON RECEPTOR-RELATED"/>
    <property type="match status" value="1"/>
</dbReference>
<evidence type="ECO:0000313" key="15">
    <source>
        <dbReference type="Proteomes" id="UP000251889"/>
    </source>
</evidence>
<dbReference type="InterPro" id="IPR023997">
    <property type="entry name" value="TonB-dep_OMP_SusC/RagA_CS"/>
</dbReference>
<keyword evidence="4" id="KW-0410">Iron transport</keyword>
<dbReference type="OrthoDB" id="9768177at2"/>
<gene>
    <name evidence="14" type="ORF">DQQ10_20445</name>
</gene>
<evidence type="ECO:0000256" key="7">
    <source>
        <dbReference type="ARBA" id="ARBA00023065"/>
    </source>
</evidence>
<dbReference type="InterPro" id="IPR039426">
    <property type="entry name" value="TonB-dep_rcpt-like"/>
</dbReference>
<evidence type="ECO:0000256" key="6">
    <source>
        <dbReference type="ARBA" id="ARBA00023004"/>
    </source>
</evidence>
<evidence type="ECO:0000256" key="12">
    <source>
        <dbReference type="SAM" id="SignalP"/>
    </source>
</evidence>
<evidence type="ECO:0000256" key="5">
    <source>
        <dbReference type="ARBA" id="ARBA00022692"/>
    </source>
</evidence>
<dbReference type="NCBIfam" id="TIGR04057">
    <property type="entry name" value="SusC_RagA_signa"/>
    <property type="match status" value="1"/>
</dbReference>
<dbReference type="Gene3D" id="2.60.40.1120">
    <property type="entry name" value="Carboxypeptidase-like, regulatory domain"/>
    <property type="match status" value="1"/>
</dbReference>
<organism evidence="14 15">
    <name type="scientific">Pseudochryseolinea flava</name>
    <dbReference type="NCBI Taxonomy" id="2059302"/>
    <lineage>
        <taxon>Bacteria</taxon>
        <taxon>Pseudomonadati</taxon>
        <taxon>Bacteroidota</taxon>
        <taxon>Cytophagia</taxon>
        <taxon>Cytophagales</taxon>
        <taxon>Fulvivirgaceae</taxon>
        <taxon>Pseudochryseolinea</taxon>
    </lineage>
</organism>
<dbReference type="EMBL" id="QMFY01000012">
    <property type="protein sequence ID" value="RAV99266.1"/>
    <property type="molecule type" value="Genomic_DNA"/>
</dbReference>
<dbReference type="SUPFAM" id="SSF49464">
    <property type="entry name" value="Carboxypeptidase regulatory domain-like"/>
    <property type="match status" value="1"/>
</dbReference>
<keyword evidence="5 11" id="KW-0812">Transmembrane</keyword>
<dbReference type="InterPro" id="IPR036942">
    <property type="entry name" value="Beta-barrel_TonB_sf"/>
</dbReference>
<keyword evidence="10 11" id="KW-0998">Cell outer membrane</keyword>
<evidence type="ECO:0000313" key="14">
    <source>
        <dbReference type="EMBL" id="RAV99266.1"/>
    </source>
</evidence>
<feature type="chain" id="PRO_5016786351" evidence="12">
    <location>
        <begin position="36"/>
        <end position="1035"/>
    </location>
</feature>
<keyword evidence="7" id="KW-0406">Ion transport</keyword>
<keyword evidence="2 11" id="KW-0813">Transport</keyword>
<evidence type="ECO:0000256" key="3">
    <source>
        <dbReference type="ARBA" id="ARBA00022452"/>
    </source>
</evidence>
<evidence type="ECO:0000256" key="9">
    <source>
        <dbReference type="ARBA" id="ARBA00023136"/>
    </source>
</evidence>
<dbReference type="Proteomes" id="UP000251889">
    <property type="component" value="Unassembled WGS sequence"/>
</dbReference>
<dbReference type="InterPro" id="IPR008969">
    <property type="entry name" value="CarboxyPept-like_regulatory"/>
</dbReference>
<feature type="signal peptide" evidence="12">
    <location>
        <begin position="1"/>
        <end position="35"/>
    </location>
</feature>
<accession>A0A364Y054</accession>
<comment type="caution">
    <text evidence="14">The sequence shown here is derived from an EMBL/GenBank/DDBJ whole genome shotgun (WGS) entry which is preliminary data.</text>
</comment>
<dbReference type="Gene3D" id="2.170.130.10">
    <property type="entry name" value="TonB-dependent receptor, plug domain"/>
    <property type="match status" value="1"/>
</dbReference>
<dbReference type="InterPro" id="IPR037066">
    <property type="entry name" value="Plug_dom_sf"/>
</dbReference>
<dbReference type="SUPFAM" id="SSF56935">
    <property type="entry name" value="Porins"/>
    <property type="match status" value="1"/>
</dbReference>
<dbReference type="Pfam" id="PF07715">
    <property type="entry name" value="Plug"/>
    <property type="match status" value="1"/>
</dbReference>
<sequence>MHEQSLNLTQSQMKRSTFKIVALLCLLLTSATVYGQTVTGKVSSSADGSPIPGASVIIKGTTLGTTTDTDGRYTITPADPASAVLVVSFIGFATIEVPVLNKTSLDVTLQEDITALNEVVVTALGIEKDSKTLTYSMQQVNGDKLNVAKDANFINGLTGKVPGLVINRSSSGVGGSVRILLRGQKSTRDNQPLIVIDGVPIASANSTQTTEIWAGRDGGDVLSMINPADIESTSVLKGAAASTLYGSLGQNGVIIITTKKGKAGATKVDFSSNFTIDKPMYYPELQYEYLQTATDATDSWGQKGSSKDHVKKFFDTGTTWINSVSISTGTEKSQTYLSYSNTNNQGILPTSDFKQHTLNYRQTVNINSKFSIDGNVILGLQKNHNRMAGGFYFNPLTGLYMFPRGLNFDQYKQFEYFSPSRLIYAQKWWNIDVDAKPEPKVGQDNQQNPYWILNRNAADLTRRNVFASVGLNYKFNDVFALQVRGNVSDIADKFEQKVYATTQGTLTDKNGRFIWQEGHSMVAYGDAILTAKKSLTDNFGITGTLGTALRYEQFTQQNLDSKGSGDGLVSANVFTLGAVVPSTSLTALKTVGSEVQTAGLFGSVSFDYKKAIFLDLTARNDWSSSLAFTSKMNSGFFYFSGGLNVIISELTQLPEVISFAKIRTSYAEIGNGLPAYMTSSTYTFNAGNQVLPEYYAKYELKPEKQKSLELGTEIRFLDDRLALDLTFYKINNTDQFFNLNASKTTGYQRFGINVGDVQNKGIEAALNVDVLQNGSLQWNTGINFTANRNTVTGIPLADGSFAISAPGVNSYGFYLTEGGSFGDIYGRKFLRKDGKIVVDNSGKPLAAGGPLEYVGNPQPKAVVGWNNTLTYKNFTLNILVDGRFGGQVMSMTEALLDQAGVSKTTADARNAGGVNIPAVVTLDGGATTSGDFEGLLPAQTFYQTAGGRAGISEHYVYSATNVRLRELSLGYSFPTKIGVIRDLKISLIGRNLFFFTNKAPFDPELSMSTGVGVQGVDAFALPSTRSIGLNLKASF</sequence>
<protein>
    <submittedName>
        <fullName evidence="14">SusC/RagA family TonB-linked outer membrane protein</fullName>
    </submittedName>
</protein>
<evidence type="ECO:0000256" key="8">
    <source>
        <dbReference type="ARBA" id="ARBA00023077"/>
    </source>
</evidence>
<keyword evidence="12" id="KW-0732">Signal</keyword>
<keyword evidence="9 11" id="KW-0472">Membrane</keyword>
<dbReference type="Gene3D" id="2.40.170.20">
    <property type="entry name" value="TonB-dependent receptor, beta-barrel domain"/>
    <property type="match status" value="1"/>
</dbReference>
<dbReference type="GO" id="GO:0006826">
    <property type="term" value="P:iron ion transport"/>
    <property type="evidence" value="ECO:0007669"/>
    <property type="project" value="UniProtKB-KW"/>
</dbReference>
<keyword evidence="15" id="KW-1185">Reference proteome</keyword>
<dbReference type="GO" id="GO:0009279">
    <property type="term" value="C:cell outer membrane"/>
    <property type="evidence" value="ECO:0007669"/>
    <property type="project" value="UniProtKB-SubCell"/>
</dbReference>
<comment type="similarity">
    <text evidence="11">Belongs to the TonB-dependent receptor family.</text>
</comment>
<name>A0A364Y054_9BACT</name>
<reference evidence="14 15" key="1">
    <citation type="submission" date="2018-06" db="EMBL/GenBank/DDBJ databases">
        <title>Chryseolinea flavus sp. nov., a member of the phylum Bacteroidetes isolated from soil.</title>
        <authorList>
            <person name="Li Y."/>
            <person name="Wang J."/>
        </authorList>
    </citation>
    <scope>NUCLEOTIDE SEQUENCE [LARGE SCALE GENOMIC DNA]</scope>
    <source>
        <strain evidence="14 15">SDU1-6</strain>
    </source>
</reference>
<evidence type="ECO:0000256" key="4">
    <source>
        <dbReference type="ARBA" id="ARBA00022496"/>
    </source>
</evidence>
<proteinExistence type="inferred from homology"/>
<keyword evidence="8" id="KW-0798">TonB box</keyword>
<evidence type="ECO:0000256" key="11">
    <source>
        <dbReference type="PROSITE-ProRule" id="PRU01360"/>
    </source>
</evidence>
<dbReference type="Pfam" id="PF13715">
    <property type="entry name" value="CarbopepD_reg_2"/>
    <property type="match status" value="1"/>
</dbReference>
<keyword evidence="6" id="KW-0408">Iron</keyword>
<dbReference type="InterPro" id="IPR023996">
    <property type="entry name" value="TonB-dep_OMP_SusC/RagA"/>
</dbReference>
<evidence type="ECO:0000259" key="13">
    <source>
        <dbReference type="Pfam" id="PF07715"/>
    </source>
</evidence>
<evidence type="ECO:0000256" key="1">
    <source>
        <dbReference type="ARBA" id="ARBA00004571"/>
    </source>
</evidence>
<evidence type="ECO:0000256" key="2">
    <source>
        <dbReference type="ARBA" id="ARBA00022448"/>
    </source>
</evidence>
<dbReference type="PANTHER" id="PTHR32552:SF81">
    <property type="entry name" value="TONB-DEPENDENT OUTER MEMBRANE RECEPTOR"/>
    <property type="match status" value="1"/>
</dbReference>